<proteinExistence type="predicted"/>
<dbReference type="InterPro" id="IPR012336">
    <property type="entry name" value="Thioredoxin-like_fold"/>
</dbReference>
<evidence type="ECO:0000259" key="2">
    <source>
        <dbReference type="Pfam" id="PF13462"/>
    </source>
</evidence>
<dbReference type="Proteomes" id="UP000252586">
    <property type="component" value="Unassembled WGS sequence"/>
</dbReference>
<dbReference type="AlphaFoldDB" id="A0A366D131"/>
<keyword evidence="1" id="KW-0472">Membrane</keyword>
<evidence type="ECO:0000256" key="1">
    <source>
        <dbReference type="SAM" id="Phobius"/>
    </source>
</evidence>
<keyword evidence="1" id="KW-0812">Transmembrane</keyword>
<dbReference type="Pfam" id="PF13462">
    <property type="entry name" value="Thioredoxin_4"/>
    <property type="match status" value="1"/>
</dbReference>
<dbReference type="Gene3D" id="3.40.30.10">
    <property type="entry name" value="Glutaredoxin"/>
    <property type="match status" value="1"/>
</dbReference>
<protein>
    <submittedName>
        <fullName evidence="3">Protein-disulfide isomerase</fullName>
    </submittedName>
</protein>
<comment type="caution">
    <text evidence="3">The sequence shown here is derived from an EMBL/GenBank/DDBJ whole genome shotgun (WGS) entry which is preliminary data.</text>
</comment>
<dbReference type="EMBL" id="QNRE01000018">
    <property type="protein sequence ID" value="RBO83615.1"/>
    <property type="molecule type" value="Genomic_DNA"/>
</dbReference>
<dbReference type="InterPro" id="IPR036249">
    <property type="entry name" value="Thioredoxin-like_sf"/>
</dbReference>
<keyword evidence="1" id="KW-1133">Transmembrane helix</keyword>
<dbReference type="SUPFAM" id="SSF52833">
    <property type="entry name" value="Thioredoxin-like"/>
    <property type="match status" value="1"/>
</dbReference>
<name>A0A366D131_9NOCA</name>
<evidence type="ECO:0000313" key="3">
    <source>
        <dbReference type="EMBL" id="RBO83615.1"/>
    </source>
</evidence>
<accession>A0A366D131</accession>
<evidence type="ECO:0000313" key="4">
    <source>
        <dbReference type="Proteomes" id="UP000252586"/>
    </source>
</evidence>
<feature type="domain" description="Thioredoxin-like fold" evidence="2">
    <location>
        <begin position="55"/>
        <end position="223"/>
    </location>
</feature>
<dbReference type="STRING" id="1210090.GCA_001613185_04146"/>
<keyword evidence="4" id="KW-1185">Reference proteome</keyword>
<sequence length="233" mass="24576">MSNNTTYALGAVALVLIVLLVVLAFRWTRDDQSVRNDGYGPVRDAGVVAVLEADGAVLLGKPDARNTLEIYEDPLCPACGTMESVYGQEIAQKMDEGALAVRYRYVNFLDAKSGSKDYSTRAIAANECVAEAGDGPVYSKFHEALFGDKQPSEGGSDLTNQDLAALAADSGAPDAVISCITTGTKLDAAKTHAEAALEALTARMDGRAATPAVFDGDTKVDVNNHEWVVEASN</sequence>
<feature type="transmembrane region" description="Helical" evidence="1">
    <location>
        <begin position="6"/>
        <end position="25"/>
    </location>
</feature>
<gene>
    <name evidence="3" type="ORF">DFR74_11839</name>
</gene>
<organism evidence="3 4">
    <name type="scientific">Nocardia puris</name>
    <dbReference type="NCBI Taxonomy" id="208602"/>
    <lineage>
        <taxon>Bacteria</taxon>
        <taxon>Bacillati</taxon>
        <taxon>Actinomycetota</taxon>
        <taxon>Actinomycetes</taxon>
        <taxon>Mycobacteriales</taxon>
        <taxon>Nocardiaceae</taxon>
        <taxon>Nocardia</taxon>
    </lineage>
</organism>
<dbReference type="GO" id="GO:0016853">
    <property type="term" value="F:isomerase activity"/>
    <property type="evidence" value="ECO:0007669"/>
    <property type="project" value="UniProtKB-KW"/>
</dbReference>
<keyword evidence="3" id="KW-0413">Isomerase</keyword>
<dbReference type="CDD" id="cd02972">
    <property type="entry name" value="DsbA_family"/>
    <property type="match status" value="1"/>
</dbReference>
<reference evidence="3 4" key="1">
    <citation type="submission" date="2018-06" db="EMBL/GenBank/DDBJ databases">
        <title>Genomic Encyclopedia of Type Strains, Phase IV (KMG-IV): sequencing the most valuable type-strain genomes for metagenomic binning, comparative biology and taxonomic classification.</title>
        <authorList>
            <person name="Goeker M."/>
        </authorList>
    </citation>
    <scope>NUCLEOTIDE SEQUENCE [LARGE SCALE GENOMIC DNA]</scope>
    <source>
        <strain evidence="3 4">DSM 44599</strain>
    </source>
</reference>